<accession>A0A916YEF5</accession>
<protein>
    <recommendedName>
        <fullName evidence="4">Cyclase</fullName>
    </recommendedName>
</protein>
<dbReference type="RefSeq" id="WP_188712449.1">
    <property type="nucleotide sequence ID" value="NZ_BMHO01000001.1"/>
</dbReference>
<dbReference type="SUPFAM" id="SSF55961">
    <property type="entry name" value="Bet v1-like"/>
    <property type="match status" value="1"/>
</dbReference>
<dbReference type="CDD" id="cd07820">
    <property type="entry name" value="SRPBCC_3"/>
    <property type="match status" value="1"/>
</dbReference>
<gene>
    <name evidence="2" type="ORF">GCM10010915_24080</name>
</gene>
<sequence>MTRTFIERTVIDAPLEAVWTNSLSIDVHLASMRRSSERAVAGVVSGLNGLDETVTWRARHFGLWFEMTSRITELDPYRRFVDEQTTGPFQSFRHEHEFTWRQGHTEMVDIVHLASPILPRSTEAMILLPYMRRLIRQRNAHLVRSSEPSAPSVPQKRPSSSNS</sequence>
<evidence type="ECO:0000256" key="1">
    <source>
        <dbReference type="SAM" id="MobiDB-lite"/>
    </source>
</evidence>
<proteinExistence type="predicted"/>
<dbReference type="Proteomes" id="UP000633205">
    <property type="component" value="Unassembled WGS sequence"/>
</dbReference>
<dbReference type="AlphaFoldDB" id="A0A916YEF5"/>
<name>A0A916YEF5_9MICO</name>
<feature type="region of interest" description="Disordered" evidence="1">
    <location>
        <begin position="142"/>
        <end position="163"/>
    </location>
</feature>
<reference evidence="2" key="1">
    <citation type="journal article" date="2014" name="Int. J. Syst. Evol. Microbiol.">
        <title>Complete genome sequence of Corynebacterium casei LMG S-19264T (=DSM 44701T), isolated from a smear-ripened cheese.</title>
        <authorList>
            <consortium name="US DOE Joint Genome Institute (JGI-PGF)"/>
            <person name="Walter F."/>
            <person name="Albersmeier A."/>
            <person name="Kalinowski J."/>
            <person name="Ruckert C."/>
        </authorList>
    </citation>
    <scope>NUCLEOTIDE SEQUENCE</scope>
    <source>
        <strain evidence="2">CGMCC 1.15152</strain>
    </source>
</reference>
<reference evidence="2" key="2">
    <citation type="submission" date="2020-09" db="EMBL/GenBank/DDBJ databases">
        <authorList>
            <person name="Sun Q."/>
            <person name="Zhou Y."/>
        </authorList>
    </citation>
    <scope>NUCLEOTIDE SEQUENCE</scope>
    <source>
        <strain evidence="2">CGMCC 1.15152</strain>
    </source>
</reference>
<evidence type="ECO:0008006" key="4">
    <source>
        <dbReference type="Google" id="ProtNLM"/>
    </source>
</evidence>
<organism evidence="2 3">
    <name type="scientific">Microbacterium faecale</name>
    <dbReference type="NCBI Taxonomy" id="1804630"/>
    <lineage>
        <taxon>Bacteria</taxon>
        <taxon>Bacillati</taxon>
        <taxon>Actinomycetota</taxon>
        <taxon>Actinomycetes</taxon>
        <taxon>Micrococcales</taxon>
        <taxon>Microbacteriaceae</taxon>
        <taxon>Microbacterium</taxon>
    </lineage>
</organism>
<dbReference type="InterPro" id="IPR023393">
    <property type="entry name" value="START-like_dom_sf"/>
</dbReference>
<dbReference type="Gene3D" id="3.30.530.20">
    <property type="match status" value="1"/>
</dbReference>
<evidence type="ECO:0000313" key="2">
    <source>
        <dbReference type="EMBL" id="GGD42198.1"/>
    </source>
</evidence>
<comment type="caution">
    <text evidence="2">The sequence shown here is derived from an EMBL/GenBank/DDBJ whole genome shotgun (WGS) entry which is preliminary data.</text>
</comment>
<evidence type="ECO:0000313" key="3">
    <source>
        <dbReference type="Proteomes" id="UP000633205"/>
    </source>
</evidence>
<dbReference type="EMBL" id="BMHO01000001">
    <property type="protein sequence ID" value="GGD42198.1"/>
    <property type="molecule type" value="Genomic_DNA"/>
</dbReference>
<keyword evidence="3" id="KW-1185">Reference proteome</keyword>